<evidence type="ECO:0000313" key="3">
    <source>
        <dbReference type="Proteomes" id="UP000183642"/>
    </source>
</evidence>
<feature type="transmembrane region" description="Helical" evidence="1">
    <location>
        <begin position="92"/>
        <end position="113"/>
    </location>
</feature>
<protein>
    <submittedName>
        <fullName evidence="2">Uncharacterized protein</fullName>
    </submittedName>
</protein>
<feature type="transmembrane region" description="Helical" evidence="1">
    <location>
        <begin position="62"/>
        <end position="80"/>
    </location>
</feature>
<gene>
    <name evidence="2" type="ORF">SAMN05660359_02535</name>
</gene>
<dbReference type="AlphaFoldDB" id="A0A1I5G464"/>
<keyword evidence="3" id="KW-1185">Reference proteome</keyword>
<dbReference type="Proteomes" id="UP000183642">
    <property type="component" value="Unassembled WGS sequence"/>
</dbReference>
<sequence>MGGSGEGELEVRALANDAEATWVEPTPADIAKHEDLYEITYKEATRTLDDQSAEVNNARTRAVQYLAFVGSATAFLLGTAVKDITQRDGTFYVIATAGSSLALLGLVCIAALLNPWQTPLYKRVEPKLLLVNFIERQVPIPNKAEMFRELSIHFENWQSANQRRLKSVRILYFASILLGSLQLLLWATLTWLAG</sequence>
<organism evidence="2 3">
    <name type="scientific">Geodermatophilus obscurus</name>
    <dbReference type="NCBI Taxonomy" id="1861"/>
    <lineage>
        <taxon>Bacteria</taxon>
        <taxon>Bacillati</taxon>
        <taxon>Actinomycetota</taxon>
        <taxon>Actinomycetes</taxon>
        <taxon>Geodermatophilales</taxon>
        <taxon>Geodermatophilaceae</taxon>
        <taxon>Geodermatophilus</taxon>
    </lineage>
</organism>
<feature type="transmembrane region" description="Helical" evidence="1">
    <location>
        <begin position="170"/>
        <end position="193"/>
    </location>
</feature>
<reference evidence="3" key="1">
    <citation type="submission" date="2016-10" db="EMBL/GenBank/DDBJ databases">
        <authorList>
            <person name="Varghese N."/>
            <person name="Submissions S."/>
        </authorList>
    </citation>
    <scope>NUCLEOTIDE SEQUENCE [LARGE SCALE GENOMIC DNA]</scope>
    <source>
        <strain evidence="3">DSM 43161</strain>
    </source>
</reference>
<evidence type="ECO:0000256" key="1">
    <source>
        <dbReference type="SAM" id="Phobius"/>
    </source>
</evidence>
<proteinExistence type="predicted"/>
<evidence type="ECO:0000313" key="2">
    <source>
        <dbReference type="EMBL" id="SFO30797.1"/>
    </source>
</evidence>
<dbReference type="EMBL" id="FOWE01000006">
    <property type="protein sequence ID" value="SFO30797.1"/>
    <property type="molecule type" value="Genomic_DNA"/>
</dbReference>
<name>A0A1I5G464_9ACTN</name>
<keyword evidence="1" id="KW-0812">Transmembrane</keyword>
<keyword evidence="1" id="KW-0472">Membrane</keyword>
<keyword evidence="1" id="KW-1133">Transmembrane helix</keyword>
<accession>A0A1I5G464</accession>